<dbReference type="InterPro" id="IPR036291">
    <property type="entry name" value="NAD(P)-bd_dom_sf"/>
</dbReference>
<dbReference type="InterPro" id="IPR029154">
    <property type="entry name" value="HIBADH-like_NADP-bd"/>
</dbReference>
<gene>
    <name evidence="6" type="ORF">HNQ59_000117</name>
</gene>
<dbReference type="SUPFAM" id="SSF51735">
    <property type="entry name" value="NAD(P)-binding Rossmann-fold domains"/>
    <property type="match status" value="1"/>
</dbReference>
<protein>
    <submittedName>
        <fullName evidence="6">2-hydroxy-3-oxopropionate reductase</fullName>
        <ecNumber evidence="6">1.1.1.60</ecNumber>
    </submittedName>
</protein>
<dbReference type="InterPro" id="IPR015815">
    <property type="entry name" value="HIBADH-related"/>
</dbReference>
<dbReference type="Gene3D" id="1.10.1040.10">
    <property type="entry name" value="N-(1-d-carboxylethyl)-l-norvaline Dehydrogenase, domain 2"/>
    <property type="match status" value="1"/>
</dbReference>
<dbReference type="GO" id="GO:0046487">
    <property type="term" value="P:glyoxylate metabolic process"/>
    <property type="evidence" value="ECO:0007669"/>
    <property type="project" value="InterPro"/>
</dbReference>
<dbReference type="InterPro" id="IPR013328">
    <property type="entry name" value="6PGD_dom2"/>
</dbReference>
<feature type="active site" evidence="3">
    <location>
        <position position="173"/>
    </location>
</feature>
<dbReference type="PIRSF" id="PIRSF000103">
    <property type="entry name" value="HIBADH"/>
    <property type="match status" value="1"/>
</dbReference>
<proteinExistence type="predicted"/>
<feature type="domain" description="3-hydroxyisobutyrate dehydrogenase-like NAD-binding" evidence="5">
    <location>
        <begin position="167"/>
        <end position="287"/>
    </location>
</feature>
<dbReference type="EC" id="1.1.1.60" evidence="6"/>
<dbReference type="GO" id="GO:0008679">
    <property type="term" value="F:2-hydroxy-3-oxopropionate reductase activity"/>
    <property type="evidence" value="ECO:0007669"/>
    <property type="project" value="UniProtKB-EC"/>
</dbReference>
<evidence type="ECO:0000313" key="6">
    <source>
        <dbReference type="EMBL" id="MBB5016855.1"/>
    </source>
</evidence>
<dbReference type="GO" id="GO:0051287">
    <property type="term" value="F:NAD binding"/>
    <property type="evidence" value="ECO:0007669"/>
    <property type="project" value="InterPro"/>
</dbReference>
<dbReference type="SUPFAM" id="SSF48179">
    <property type="entry name" value="6-phosphogluconate dehydrogenase C-terminal domain-like"/>
    <property type="match status" value="1"/>
</dbReference>
<dbReference type="RefSeq" id="WP_184033714.1">
    <property type="nucleotide sequence ID" value="NZ_JACHHY010000001.1"/>
</dbReference>
<evidence type="ECO:0000256" key="3">
    <source>
        <dbReference type="PIRSR" id="PIRSR000103-1"/>
    </source>
</evidence>
<dbReference type="AlphaFoldDB" id="A0A840MH50"/>
<dbReference type="InterPro" id="IPR006398">
    <property type="entry name" value="Tartro_sem_red"/>
</dbReference>
<reference evidence="6 7" key="1">
    <citation type="submission" date="2020-08" db="EMBL/GenBank/DDBJ databases">
        <title>Genomic Encyclopedia of Type Strains, Phase IV (KMG-IV): sequencing the most valuable type-strain genomes for metagenomic binning, comparative biology and taxonomic classification.</title>
        <authorList>
            <person name="Goeker M."/>
        </authorList>
    </citation>
    <scope>NUCLEOTIDE SEQUENCE [LARGE SCALE GENOMIC DNA]</scope>
    <source>
        <strain evidence="6 7">DSM 27165</strain>
    </source>
</reference>
<dbReference type="Pfam" id="PF03446">
    <property type="entry name" value="NAD_binding_2"/>
    <property type="match status" value="1"/>
</dbReference>
<dbReference type="GO" id="GO:0050661">
    <property type="term" value="F:NADP binding"/>
    <property type="evidence" value="ECO:0007669"/>
    <property type="project" value="InterPro"/>
</dbReference>
<sequence>MTKPVVGYIGLGIMGRPTALNLIKAGYTLHVYARRAASLAPLLAEGAQAAASPCELARVADILFVNVSDTPDVEQVLLGEQGVIEAGRAGQVVVDMSTIAPLAARQMAERLAERGIDLLDAPVSGGEAGAIAGTLSIMVGGKASAFERALPLLQVLGKNIVHVGDSGAGQVAKACNQIVVAGTIAAVAEALTFARRSDVDAAKVRDALMGGFAGSKILEVHGKRMLDGDFRPGFKSRLHQKDMHIVLETARQLGLALPISSQTTQLINALLGLGQGEMDSSAMIKVIERMSGD</sequence>
<dbReference type="InterPro" id="IPR006115">
    <property type="entry name" value="6PGDH_NADP-bd"/>
</dbReference>
<evidence type="ECO:0000259" key="4">
    <source>
        <dbReference type="Pfam" id="PF03446"/>
    </source>
</evidence>
<keyword evidence="2" id="KW-0520">NAD</keyword>
<dbReference type="PANTHER" id="PTHR43060:SF15">
    <property type="entry name" value="3-HYDROXYISOBUTYRATE DEHYDROGENASE-LIKE 1, MITOCHONDRIAL-RELATED"/>
    <property type="match status" value="1"/>
</dbReference>
<comment type="caution">
    <text evidence="6">The sequence shown here is derived from an EMBL/GenBank/DDBJ whole genome shotgun (WGS) entry which is preliminary data.</text>
</comment>
<dbReference type="Proteomes" id="UP000575898">
    <property type="component" value="Unassembled WGS sequence"/>
</dbReference>
<dbReference type="Pfam" id="PF14833">
    <property type="entry name" value="NAD_binding_11"/>
    <property type="match status" value="1"/>
</dbReference>
<feature type="domain" description="6-phosphogluconate dehydrogenase NADP-binding" evidence="4">
    <location>
        <begin position="6"/>
        <end position="164"/>
    </location>
</feature>
<organism evidence="6 7">
    <name type="scientific">Chitinivorax tropicus</name>
    <dbReference type="NCBI Taxonomy" id="714531"/>
    <lineage>
        <taxon>Bacteria</taxon>
        <taxon>Pseudomonadati</taxon>
        <taxon>Pseudomonadota</taxon>
        <taxon>Betaproteobacteria</taxon>
        <taxon>Chitinivorax</taxon>
    </lineage>
</organism>
<evidence type="ECO:0000256" key="1">
    <source>
        <dbReference type="ARBA" id="ARBA00023002"/>
    </source>
</evidence>
<dbReference type="Gene3D" id="3.40.50.720">
    <property type="entry name" value="NAD(P)-binding Rossmann-like Domain"/>
    <property type="match status" value="1"/>
</dbReference>
<name>A0A840MH50_9PROT</name>
<evidence type="ECO:0000313" key="7">
    <source>
        <dbReference type="Proteomes" id="UP000575898"/>
    </source>
</evidence>
<dbReference type="PANTHER" id="PTHR43060">
    <property type="entry name" value="3-HYDROXYISOBUTYRATE DEHYDROGENASE-LIKE 1, MITOCHONDRIAL-RELATED"/>
    <property type="match status" value="1"/>
</dbReference>
<dbReference type="EMBL" id="JACHHY010000001">
    <property type="protein sequence ID" value="MBB5016855.1"/>
    <property type="molecule type" value="Genomic_DNA"/>
</dbReference>
<dbReference type="NCBIfam" id="TIGR01505">
    <property type="entry name" value="tartro_sem_red"/>
    <property type="match status" value="1"/>
</dbReference>
<keyword evidence="1 6" id="KW-0560">Oxidoreductase</keyword>
<accession>A0A840MH50</accession>
<evidence type="ECO:0000256" key="2">
    <source>
        <dbReference type="ARBA" id="ARBA00023027"/>
    </source>
</evidence>
<dbReference type="InterPro" id="IPR008927">
    <property type="entry name" value="6-PGluconate_DH-like_C_sf"/>
</dbReference>
<evidence type="ECO:0000259" key="5">
    <source>
        <dbReference type="Pfam" id="PF14833"/>
    </source>
</evidence>
<keyword evidence="7" id="KW-1185">Reference proteome</keyword>